<dbReference type="InterPro" id="IPR024516">
    <property type="entry name" value="Mce_C"/>
</dbReference>
<dbReference type="InterPro" id="IPR003399">
    <property type="entry name" value="Mce/MlaD"/>
</dbReference>
<organism evidence="4 5">
    <name type="scientific">Pseudonocardia eucalypti</name>
    <dbReference type="NCBI Taxonomy" id="648755"/>
    <lineage>
        <taxon>Bacteria</taxon>
        <taxon>Bacillati</taxon>
        <taxon>Actinomycetota</taxon>
        <taxon>Actinomycetes</taxon>
        <taxon>Pseudonocardiales</taxon>
        <taxon>Pseudonocardiaceae</taxon>
        <taxon>Pseudonocardia</taxon>
    </lineage>
</organism>
<dbReference type="NCBIfam" id="TIGR00996">
    <property type="entry name" value="Mtu_fam_mce"/>
    <property type="match status" value="1"/>
</dbReference>
<evidence type="ECO:0000313" key="4">
    <source>
        <dbReference type="EMBL" id="GAA5160360.1"/>
    </source>
</evidence>
<keyword evidence="5" id="KW-1185">Reference proteome</keyword>
<feature type="compositionally biased region" description="Basic and acidic residues" evidence="1">
    <location>
        <begin position="370"/>
        <end position="388"/>
    </location>
</feature>
<feature type="domain" description="Mce/MlaD" evidence="2">
    <location>
        <begin position="38"/>
        <end position="110"/>
    </location>
</feature>
<comment type="caution">
    <text evidence="4">The sequence shown here is derived from an EMBL/GenBank/DDBJ whole genome shotgun (WGS) entry which is preliminary data.</text>
</comment>
<reference evidence="5" key="1">
    <citation type="journal article" date="2019" name="Int. J. Syst. Evol. Microbiol.">
        <title>The Global Catalogue of Microorganisms (GCM) 10K type strain sequencing project: providing services to taxonomists for standard genome sequencing and annotation.</title>
        <authorList>
            <consortium name="The Broad Institute Genomics Platform"/>
            <consortium name="The Broad Institute Genome Sequencing Center for Infectious Disease"/>
            <person name="Wu L."/>
            <person name="Ma J."/>
        </authorList>
    </citation>
    <scope>NUCLEOTIDE SEQUENCE [LARGE SCALE GENOMIC DNA]</scope>
    <source>
        <strain evidence="5">JCM 18303</strain>
    </source>
</reference>
<feature type="region of interest" description="Disordered" evidence="1">
    <location>
        <begin position="347"/>
        <end position="408"/>
    </location>
</feature>
<dbReference type="EMBL" id="BAABJP010000020">
    <property type="protein sequence ID" value="GAA5160360.1"/>
    <property type="molecule type" value="Genomic_DNA"/>
</dbReference>
<dbReference type="RefSeq" id="WP_345703006.1">
    <property type="nucleotide sequence ID" value="NZ_BAABJP010000020.1"/>
</dbReference>
<dbReference type="Pfam" id="PF02470">
    <property type="entry name" value="MlaD"/>
    <property type="match status" value="1"/>
</dbReference>
<proteinExistence type="predicted"/>
<feature type="domain" description="Mammalian cell entry C-terminal" evidence="3">
    <location>
        <begin position="118"/>
        <end position="302"/>
    </location>
</feature>
<dbReference type="Pfam" id="PF11887">
    <property type="entry name" value="Mce4_CUP1"/>
    <property type="match status" value="1"/>
</dbReference>
<accession>A0ABP9QE12</accession>
<sequence>MKGRAVMTVLSVLALSAVGLAYLLFGVIRIDPFSSPMTMTVNLAKTGGLLDYSEVTYRGIPIGRVTAIDLPPGGARAVIRVNEGVRIPTDTEVVVANLSPAGEQYLDFRPRTDQGPFLADGAVIDQRQTRLPVPFPQVVGNVTQLAMQVDPDNVRTLVGELAKGLRDTSQATQRTLDGTDYLLAGLEGVLPQTVGLLRNSQTVLGTFNDLRPEFRGFSQHARGATGALRDGDPALRDLLDEAPGALDLVDDVVRKDGPDVGELLGDLATFSQIAADRLPAMRQVLPGLIRVGKAAPSAVQGNQITALADLYPRPVCDYGTPRRLPTIGGSPPPRIYRYCTVDQPRLQQRGAQYAPRPRGDDTAGPPRGADLLERARPVKPSPQEERTTKPSPAPAPAAPPALPLLGGG</sequence>
<dbReference type="PANTHER" id="PTHR33371">
    <property type="entry name" value="INTERMEMBRANE PHOSPHOLIPID TRANSPORT SYSTEM BINDING PROTEIN MLAD-RELATED"/>
    <property type="match status" value="1"/>
</dbReference>
<dbReference type="Proteomes" id="UP001428817">
    <property type="component" value="Unassembled WGS sequence"/>
</dbReference>
<gene>
    <name evidence="4" type="ORF">GCM10023321_42880</name>
</gene>
<name>A0ABP9QE12_9PSEU</name>
<evidence type="ECO:0000259" key="2">
    <source>
        <dbReference type="Pfam" id="PF02470"/>
    </source>
</evidence>
<evidence type="ECO:0000313" key="5">
    <source>
        <dbReference type="Proteomes" id="UP001428817"/>
    </source>
</evidence>
<evidence type="ECO:0000259" key="3">
    <source>
        <dbReference type="Pfam" id="PF11887"/>
    </source>
</evidence>
<dbReference type="InterPro" id="IPR005693">
    <property type="entry name" value="Mce"/>
</dbReference>
<protein>
    <submittedName>
        <fullName evidence="4">MlaD family protein</fullName>
    </submittedName>
</protein>
<evidence type="ECO:0000256" key="1">
    <source>
        <dbReference type="SAM" id="MobiDB-lite"/>
    </source>
</evidence>
<dbReference type="PANTHER" id="PTHR33371:SF16">
    <property type="entry name" value="MCE-FAMILY PROTEIN MCE3F"/>
    <property type="match status" value="1"/>
</dbReference>
<dbReference type="InterPro" id="IPR052336">
    <property type="entry name" value="MlaD_Phospholipid_Transporter"/>
</dbReference>
<feature type="compositionally biased region" description="Pro residues" evidence="1">
    <location>
        <begin position="391"/>
        <end position="402"/>
    </location>
</feature>